<evidence type="ECO:0000313" key="1">
    <source>
        <dbReference type="EMBL" id="MBV6341306.1"/>
    </source>
</evidence>
<comment type="caution">
    <text evidence="1">The sequence shown here is derived from an EMBL/GenBank/DDBJ whole genome shotgun (WGS) entry which is preliminary data.</text>
</comment>
<evidence type="ECO:0000313" key="2">
    <source>
        <dbReference type="Proteomes" id="UP001196980"/>
    </source>
</evidence>
<accession>A0ABS6RXK5</accession>
<evidence type="ECO:0008006" key="3">
    <source>
        <dbReference type="Google" id="ProtNLM"/>
    </source>
</evidence>
<keyword evidence="2" id="KW-1185">Reference proteome</keyword>
<organism evidence="1 2">
    <name type="scientific">Candidatus Magnetobacterium casense</name>
    <dbReference type="NCBI Taxonomy" id="1455061"/>
    <lineage>
        <taxon>Bacteria</taxon>
        <taxon>Pseudomonadati</taxon>
        <taxon>Nitrospirota</taxon>
        <taxon>Thermodesulfovibrionia</taxon>
        <taxon>Thermodesulfovibrionales</taxon>
        <taxon>Candidatus Magnetobacteriaceae</taxon>
        <taxon>Candidatus Magnetobacterium</taxon>
    </lineage>
</organism>
<dbReference type="RefSeq" id="WP_218251941.1">
    <property type="nucleotide sequence ID" value="NZ_JABXWD010000092.1"/>
</dbReference>
<protein>
    <recommendedName>
        <fullName evidence="3">Secreted protein</fullName>
    </recommendedName>
</protein>
<sequence length="261" mass="30021">MKLKDVKARLLIVAVVTVALCCLQGAISSRALAETRHSFRNLHKNQPKISTLIKTYKIDSELQARQKMTPGDIIASEKLEPYDEKEKAFGVLPPIASKIPKQYHQAQFKKIIATFLKSMADQKLAGLYGIEVVDNKVFGISSVIVNDEQEHYAKELSLAFENRYGTPDEKEFFSGEQALQKWERYVFTYNIIHESKCYVFNVSFSEDINPKRTLVTISLINVEQVYDEFEAKAKANYTEWKEKGDKRELRIRDTIEKAFPK</sequence>
<dbReference type="Proteomes" id="UP001196980">
    <property type="component" value="Unassembled WGS sequence"/>
</dbReference>
<gene>
    <name evidence="1" type="ORF">HWQ67_06890</name>
</gene>
<name>A0ABS6RXK5_9BACT</name>
<dbReference type="EMBL" id="JABXWD010000092">
    <property type="protein sequence ID" value="MBV6341306.1"/>
    <property type="molecule type" value="Genomic_DNA"/>
</dbReference>
<reference evidence="1 2" key="1">
    <citation type="journal article" date="2020" name="J Geophys Res Biogeosci">
        <title>Magnetotaxis as an Adaptation to Enable Bacterial Shuttling of Microbial Sulfur and Sulfur Cycling Across Aquatic Oxic#Anoxic Interfaces.</title>
        <authorList>
            <person name="Li J."/>
            <person name="Liu P."/>
            <person name="Wang J."/>
            <person name="Roberts A.P."/>
            <person name="Pan Y."/>
        </authorList>
    </citation>
    <scope>NUCLEOTIDE SEQUENCE [LARGE SCALE GENOMIC DNA]</scope>
    <source>
        <strain evidence="1 2">MYR-1_YQ</strain>
    </source>
</reference>
<proteinExistence type="predicted"/>